<comment type="caution">
    <text evidence="9">The sequence shown here is derived from an EMBL/GenBank/DDBJ whole genome shotgun (WGS) entry which is preliminary data.</text>
</comment>
<dbReference type="AlphaFoldDB" id="A0A9K3PYD9"/>
<dbReference type="EMBL" id="JAGRRH010000009">
    <property type="protein sequence ID" value="KAG7364243.1"/>
    <property type="molecule type" value="Genomic_DNA"/>
</dbReference>
<keyword evidence="5" id="KW-0472">Membrane</keyword>
<comment type="similarity">
    <text evidence="1 6">Belongs to the mitochondrial carrier (TC 2.A.29) family.</text>
</comment>
<sequence>MNRFSATRAALFAVWLILPRDVRSLQIVINNNKKNANHRLLSPTIKPATTTSSSSSTSSSSRHLSSVSTSVATSTTTVAETYTDEEKGNVANTVHALTLTASSVQRRTLSRLSMSEPEIWKLALAGSLATLVSDVTMHPLDCIKTLQQTEEGIGLSMVAAAHFIYHTMGGLTGFSRGFLTWGVCDAIGGALKFSTYEGLKRQLQPEMASHISKEEQEAGKGSTAETSDAVSLRNHIIFALAAVSFLASSVITVPGELLKQHLQMGHYPGCFEAVWHIVDTQGLTGLYSGYDGVLLRDTPYTALELGLYDVFKSLYLQRRRQQHPSNSSEREEEVVEEKVGDRDEPVLQRLEQIAIAGLTGGVAGLLTTPFDTIKTKATLDFVGCSFWESAVLTIHDHGPEALFCGAAARVAWLIPVTAIYLPTYDFFKTKIHEQHEHSRNLV</sequence>
<evidence type="ECO:0000256" key="5">
    <source>
        <dbReference type="PROSITE-ProRule" id="PRU00282"/>
    </source>
</evidence>
<dbReference type="PROSITE" id="PS50920">
    <property type="entry name" value="SOLCAR"/>
    <property type="match status" value="3"/>
</dbReference>
<keyword evidence="2 6" id="KW-0813">Transport</keyword>
<evidence type="ECO:0000256" key="7">
    <source>
        <dbReference type="SAM" id="MobiDB-lite"/>
    </source>
</evidence>
<dbReference type="Proteomes" id="UP000693970">
    <property type="component" value="Unassembled WGS sequence"/>
</dbReference>
<evidence type="ECO:0000256" key="8">
    <source>
        <dbReference type="SAM" id="SignalP"/>
    </source>
</evidence>
<dbReference type="GO" id="GO:0016020">
    <property type="term" value="C:membrane"/>
    <property type="evidence" value="ECO:0007669"/>
    <property type="project" value="UniProtKB-UniRule"/>
</dbReference>
<keyword evidence="5 6" id="KW-0812">Transmembrane</keyword>
<organism evidence="9 10">
    <name type="scientific">Nitzschia inconspicua</name>
    <dbReference type="NCBI Taxonomy" id="303405"/>
    <lineage>
        <taxon>Eukaryota</taxon>
        <taxon>Sar</taxon>
        <taxon>Stramenopiles</taxon>
        <taxon>Ochrophyta</taxon>
        <taxon>Bacillariophyta</taxon>
        <taxon>Bacillariophyceae</taxon>
        <taxon>Bacillariophycidae</taxon>
        <taxon>Bacillariales</taxon>
        <taxon>Bacillariaceae</taxon>
        <taxon>Nitzschia</taxon>
    </lineage>
</organism>
<keyword evidence="3" id="KW-0677">Repeat</keyword>
<reference evidence="9" key="1">
    <citation type="journal article" date="2021" name="Sci. Rep.">
        <title>Diploid genomic architecture of Nitzschia inconspicua, an elite biomass production diatom.</title>
        <authorList>
            <person name="Oliver A."/>
            <person name="Podell S."/>
            <person name="Pinowska A."/>
            <person name="Traller J.C."/>
            <person name="Smith S.R."/>
            <person name="McClure R."/>
            <person name="Beliaev A."/>
            <person name="Bohutskyi P."/>
            <person name="Hill E.A."/>
            <person name="Rabines A."/>
            <person name="Zheng H."/>
            <person name="Allen L.Z."/>
            <person name="Kuo A."/>
            <person name="Grigoriev I.V."/>
            <person name="Allen A.E."/>
            <person name="Hazlebeck D."/>
            <person name="Allen E.E."/>
        </authorList>
    </citation>
    <scope>NUCLEOTIDE SEQUENCE</scope>
    <source>
        <strain evidence="9">Hildebrandi</strain>
    </source>
</reference>
<gene>
    <name evidence="9" type="ORF">IV203_037445</name>
</gene>
<keyword evidence="4" id="KW-1133">Transmembrane helix</keyword>
<feature type="region of interest" description="Disordered" evidence="7">
    <location>
        <begin position="40"/>
        <end position="67"/>
    </location>
</feature>
<evidence type="ECO:0000313" key="9">
    <source>
        <dbReference type="EMBL" id="KAG7364243.1"/>
    </source>
</evidence>
<feature type="chain" id="PRO_5039892141" evidence="8">
    <location>
        <begin position="25"/>
        <end position="442"/>
    </location>
</feature>
<evidence type="ECO:0000256" key="1">
    <source>
        <dbReference type="ARBA" id="ARBA00006375"/>
    </source>
</evidence>
<feature type="repeat" description="Solcar" evidence="5">
    <location>
        <begin position="232"/>
        <end position="314"/>
    </location>
</feature>
<feature type="compositionally biased region" description="Low complexity" evidence="7">
    <location>
        <begin position="49"/>
        <end position="67"/>
    </location>
</feature>
<evidence type="ECO:0000256" key="3">
    <source>
        <dbReference type="ARBA" id="ARBA00022737"/>
    </source>
</evidence>
<reference evidence="9" key="2">
    <citation type="submission" date="2021-04" db="EMBL/GenBank/DDBJ databases">
        <authorList>
            <person name="Podell S."/>
        </authorList>
    </citation>
    <scope>NUCLEOTIDE SEQUENCE</scope>
    <source>
        <strain evidence="9">Hildebrandi</strain>
    </source>
</reference>
<feature type="repeat" description="Solcar" evidence="5">
    <location>
        <begin position="117"/>
        <end position="202"/>
    </location>
</feature>
<dbReference type="InterPro" id="IPR018108">
    <property type="entry name" value="MCP_transmembrane"/>
</dbReference>
<keyword evidence="10" id="KW-1185">Reference proteome</keyword>
<feature type="repeat" description="Solcar" evidence="5">
    <location>
        <begin position="351"/>
        <end position="430"/>
    </location>
</feature>
<proteinExistence type="inferred from homology"/>
<evidence type="ECO:0000313" key="10">
    <source>
        <dbReference type="Proteomes" id="UP000693970"/>
    </source>
</evidence>
<name>A0A9K3PYD9_9STRA</name>
<feature type="signal peptide" evidence="8">
    <location>
        <begin position="1"/>
        <end position="24"/>
    </location>
</feature>
<evidence type="ECO:0000256" key="4">
    <source>
        <dbReference type="ARBA" id="ARBA00022989"/>
    </source>
</evidence>
<keyword evidence="8" id="KW-0732">Signal</keyword>
<protein>
    <submittedName>
        <fullName evidence="9">Mitochondrial carrier protein</fullName>
    </submittedName>
</protein>
<accession>A0A9K3PYD9</accession>
<feature type="region of interest" description="Disordered" evidence="7">
    <location>
        <begin position="322"/>
        <end position="341"/>
    </location>
</feature>
<evidence type="ECO:0000256" key="6">
    <source>
        <dbReference type="RuleBase" id="RU000488"/>
    </source>
</evidence>
<dbReference type="OrthoDB" id="448427at2759"/>
<evidence type="ECO:0000256" key="2">
    <source>
        <dbReference type="ARBA" id="ARBA00022448"/>
    </source>
</evidence>
<dbReference type="Pfam" id="PF00153">
    <property type="entry name" value="Mito_carr"/>
    <property type="match status" value="3"/>
</dbReference>
<dbReference type="PANTHER" id="PTHR45667">
    <property type="entry name" value="S-ADENOSYLMETHIONINE MITOCHONDRIAL CARRIER PROTEIN"/>
    <property type="match status" value="1"/>
</dbReference>